<organism evidence="1 2">
    <name type="scientific">Tissierella pigra</name>
    <dbReference type="NCBI Taxonomy" id="2607614"/>
    <lineage>
        <taxon>Bacteria</taxon>
        <taxon>Bacillati</taxon>
        <taxon>Bacillota</taxon>
        <taxon>Tissierellia</taxon>
        <taxon>Tissierellales</taxon>
        <taxon>Tissierellaceae</taxon>
        <taxon>Tissierella</taxon>
    </lineage>
</organism>
<proteinExistence type="predicted"/>
<dbReference type="Proteomes" id="UP000469523">
    <property type="component" value="Unassembled WGS sequence"/>
</dbReference>
<sequence>MIQDEKKKEASGRISLALEMIFTALGTLEVGLAITKDNKIIIIDSQTGLSSTFTPKQFEETYEKWAKENNI</sequence>
<dbReference type="RefSeq" id="WP_154440391.1">
    <property type="nucleotide sequence ID" value="NZ_VUNQ01000021.1"/>
</dbReference>
<name>A0A6N7XZH5_9FIRM</name>
<evidence type="ECO:0000313" key="1">
    <source>
        <dbReference type="EMBL" id="MSU01895.1"/>
    </source>
</evidence>
<protein>
    <submittedName>
        <fullName evidence="1">Uncharacterized protein</fullName>
    </submittedName>
</protein>
<gene>
    <name evidence="1" type="ORF">FYJ83_10485</name>
</gene>
<comment type="caution">
    <text evidence="1">The sequence shown here is derived from an EMBL/GenBank/DDBJ whole genome shotgun (WGS) entry which is preliminary data.</text>
</comment>
<accession>A0A6N7XZH5</accession>
<dbReference type="EMBL" id="VUNQ01000021">
    <property type="protein sequence ID" value="MSU01895.1"/>
    <property type="molecule type" value="Genomic_DNA"/>
</dbReference>
<reference evidence="1 2" key="1">
    <citation type="submission" date="2019-09" db="EMBL/GenBank/DDBJ databases">
        <title>In-depth cultivation of the pig gut microbiome towards novel bacterial diversity and tailored functional studies.</title>
        <authorList>
            <person name="Wylensek D."/>
            <person name="Hitch T.C.A."/>
            <person name="Clavel T."/>
        </authorList>
    </citation>
    <scope>NUCLEOTIDE SEQUENCE [LARGE SCALE GENOMIC DNA]</scope>
    <source>
        <strain evidence="1 2">WCA3-693-APC-4?</strain>
    </source>
</reference>
<keyword evidence="2" id="KW-1185">Reference proteome</keyword>
<evidence type="ECO:0000313" key="2">
    <source>
        <dbReference type="Proteomes" id="UP000469523"/>
    </source>
</evidence>
<dbReference type="AlphaFoldDB" id="A0A6N7XZH5"/>